<dbReference type="EMBL" id="LAZR01001684">
    <property type="protein sequence ID" value="KKN40812.1"/>
    <property type="molecule type" value="Genomic_DNA"/>
</dbReference>
<gene>
    <name evidence="1" type="ORF">LCGC14_0729540</name>
</gene>
<accession>A0A0F9QV23</accession>
<comment type="caution">
    <text evidence="1">The sequence shown here is derived from an EMBL/GenBank/DDBJ whole genome shotgun (WGS) entry which is preliminary data.</text>
</comment>
<proteinExistence type="predicted"/>
<name>A0A0F9QV23_9ZZZZ</name>
<reference evidence="1" key="1">
    <citation type="journal article" date="2015" name="Nature">
        <title>Complex archaea that bridge the gap between prokaryotes and eukaryotes.</title>
        <authorList>
            <person name="Spang A."/>
            <person name="Saw J.H."/>
            <person name="Jorgensen S.L."/>
            <person name="Zaremba-Niedzwiedzka K."/>
            <person name="Martijn J."/>
            <person name="Lind A.E."/>
            <person name="van Eijk R."/>
            <person name="Schleper C."/>
            <person name="Guy L."/>
            <person name="Ettema T.J."/>
        </authorList>
    </citation>
    <scope>NUCLEOTIDE SEQUENCE</scope>
</reference>
<evidence type="ECO:0000313" key="1">
    <source>
        <dbReference type="EMBL" id="KKN40812.1"/>
    </source>
</evidence>
<dbReference type="AlphaFoldDB" id="A0A0F9QV23"/>
<sequence>MSQHMKYISFSLGEEFEHLILFDFILDHSTIADALRKNYESYVGFPFTILGAGMVGKEGEHLNCFGDSFTLKITSRKEDNILLEQYLNDH</sequence>
<organism evidence="1">
    <name type="scientific">marine sediment metagenome</name>
    <dbReference type="NCBI Taxonomy" id="412755"/>
    <lineage>
        <taxon>unclassified sequences</taxon>
        <taxon>metagenomes</taxon>
        <taxon>ecological metagenomes</taxon>
    </lineage>
</organism>
<protein>
    <submittedName>
        <fullName evidence="1">Uncharacterized protein</fullName>
    </submittedName>
</protein>